<evidence type="ECO:0000256" key="5">
    <source>
        <dbReference type="ARBA" id="ARBA00023136"/>
    </source>
</evidence>
<comment type="caution">
    <text evidence="7">The sequence shown here is derived from an EMBL/GenBank/DDBJ whole genome shotgun (WGS) entry which is preliminary data.</text>
</comment>
<evidence type="ECO:0000313" key="8">
    <source>
        <dbReference type="Proteomes" id="UP001289135"/>
    </source>
</evidence>
<feature type="transmembrane region" description="Helical" evidence="6">
    <location>
        <begin position="244"/>
        <end position="262"/>
    </location>
</feature>
<feature type="transmembrane region" description="Helical" evidence="6">
    <location>
        <begin position="102"/>
        <end position="125"/>
    </location>
</feature>
<keyword evidence="3 6" id="KW-0812">Transmembrane</keyword>
<proteinExistence type="predicted"/>
<sequence>MYIEQCAGGFMQTIKAYLEDTYCFAGHGEVIHTGMDDKGHFFILDKTIFYPQGGGQPSDQGYLEIDTRTEHMLDSSGYRTTIDASRDFEGDSQQEQSSKLGLLNGFVTCGMALAPIIGSYLNIYLGWRGGFIFLITLGALCLLMSQLFIPNDYKRNDQVSFSVLEYSKIINSRLFWVLAIMVCFLCLHYWIFIGMSPIIYMQGMGLTLNQFGLYQGVIAASFASMSFLSPMLLRKLNHFNCVKISLFLHIIFSSVLLIVMTFSPMNYILITILMCFCTVSSVLPVNVIYPKILSSFNGSESKAASLVNIVRLIGTAIGIEVVSYFYVGRTLELGCVLFLLSTLVLVVFFNPYFRNAFNNKKLQGND</sequence>
<dbReference type="Pfam" id="PF07690">
    <property type="entry name" value="MFS_1"/>
    <property type="match status" value="1"/>
</dbReference>
<keyword evidence="5 6" id="KW-0472">Membrane</keyword>
<dbReference type="Proteomes" id="UP001289135">
    <property type="component" value="Unassembled WGS sequence"/>
</dbReference>
<dbReference type="InterPro" id="IPR009000">
    <property type="entry name" value="Transl_B-barrel_sf"/>
</dbReference>
<evidence type="ECO:0000313" key="7">
    <source>
        <dbReference type="EMBL" id="MDZ5760868.1"/>
    </source>
</evidence>
<feature type="transmembrane region" description="Helical" evidence="6">
    <location>
        <begin position="309"/>
        <end position="327"/>
    </location>
</feature>
<evidence type="ECO:0000256" key="6">
    <source>
        <dbReference type="SAM" id="Phobius"/>
    </source>
</evidence>
<dbReference type="PANTHER" id="PTHR23506">
    <property type="entry name" value="GH10249P"/>
    <property type="match status" value="1"/>
</dbReference>
<evidence type="ECO:0000256" key="4">
    <source>
        <dbReference type="ARBA" id="ARBA00022989"/>
    </source>
</evidence>
<dbReference type="Gene3D" id="1.20.1720.10">
    <property type="entry name" value="Multidrug resistance protein D"/>
    <property type="match status" value="1"/>
</dbReference>
<accession>A0AAE4VK86</accession>
<keyword evidence="2" id="KW-0813">Transport</keyword>
<dbReference type="InterPro" id="IPR011701">
    <property type="entry name" value="MFS"/>
</dbReference>
<feature type="transmembrane region" description="Helical" evidence="6">
    <location>
        <begin position="131"/>
        <end position="153"/>
    </location>
</feature>
<evidence type="ECO:0000256" key="2">
    <source>
        <dbReference type="ARBA" id="ARBA00022448"/>
    </source>
</evidence>
<keyword evidence="8" id="KW-1185">Reference proteome</keyword>
<dbReference type="GO" id="GO:0022857">
    <property type="term" value="F:transmembrane transporter activity"/>
    <property type="evidence" value="ECO:0007669"/>
    <property type="project" value="InterPro"/>
</dbReference>
<evidence type="ECO:0000256" key="3">
    <source>
        <dbReference type="ARBA" id="ARBA00022692"/>
    </source>
</evidence>
<dbReference type="EMBL" id="JARGYU010000001">
    <property type="protein sequence ID" value="MDZ5760868.1"/>
    <property type="molecule type" value="Genomic_DNA"/>
</dbReference>
<gene>
    <name evidence="7" type="ORF">Lyticum_00020</name>
</gene>
<keyword evidence="4 6" id="KW-1133">Transmembrane helix</keyword>
<dbReference type="PANTHER" id="PTHR23506:SF26">
    <property type="entry name" value="MFS-TYPE TRANSPORTER SLC18B1"/>
    <property type="match status" value="1"/>
</dbReference>
<feature type="transmembrane region" description="Helical" evidence="6">
    <location>
        <begin position="333"/>
        <end position="353"/>
    </location>
</feature>
<dbReference type="InterPro" id="IPR036259">
    <property type="entry name" value="MFS_trans_sf"/>
</dbReference>
<organism evidence="7 8">
    <name type="scientific">Lyticum sinuosum</name>
    <dbReference type="NCBI Taxonomy" id="1332059"/>
    <lineage>
        <taxon>Bacteria</taxon>
        <taxon>Pseudomonadati</taxon>
        <taxon>Pseudomonadota</taxon>
        <taxon>Alphaproteobacteria</taxon>
        <taxon>Rickettsiales</taxon>
        <taxon>Lyticum</taxon>
    </lineage>
</organism>
<protein>
    <submittedName>
        <fullName evidence="7">MFS transporter</fullName>
    </submittedName>
</protein>
<dbReference type="SUPFAM" id="SSF50447">
    <property type="entry name" value="Translation proteins"/>
    <property type="match status" value="1"/>
</dbReference>
<dbReference type="InterPro" id="IPR050930">
    <property type="entry name" value="MFS_Vesicular_Transporter"/>
</dbReference>
<feature type="transmembrane region" description="Helical" evidence="6">
    <location>
        <begin position="213"/>
        <end position="232"/>
    </location>
</feature>
<comment type="subcellular location">
    <subcellularLocation>
        <location evidence="1">Cell inner membrane</location>
        <topology evidence="1">Multi-pass membrane protein</topology>
    </subcellularLocation>
</comment>
<reference evidence="7" key="1">
    <citation type="submission" date="2023-02" db="EMBL/GenBank/DDBJ databases">
        <title>Host association and intracellularity evolved multiple times independently in the Rickettsiales.</title>
        <authorList>
            <person name="Castelli M."/>
            <person name="Nardi T."/>
            <person name="Gammuto L."/>
            <person name="Bellinzona G."/>
            <person name="Sabaneyeva E."/>
            <person name="Potekhin A."/>
            <person name="Serra V."/>
            <person name="Petroni G."/>
            <person name="Sassera D."/>
        </authorList>
    </citation>
    <scope>NUCLEOTIDE SEQUENCE</scope>
    <source>
        <strain evidence="7">USBL-36I1</strain>
    </source>
</reference>
<dbReference type="Gene3D" id="2.40.30.130">
    <property type="match status" value="1"/>
</dbReference>
<name>A0AAE4VK86_9RICK</name>
<dbReference type="GO" id="GO:0005886">
    <property type="term" value="C:plasma membrane"/>
    <property type="evidence" value="ECO:0007669"/>
    <property type="project" value="UniProtKB-SubCell"/>
</dbReference>
<feature type="transmembrane region" description="Helical" evidence="6">
    <location>
        <begin position="174"/>
        <end position="193"/>
    </location>
</feature>
<feature type="transmembrane region" description="Helical" evidence="6">
    <location>
        <begin position="268"/>
        <end position="289"/>
    </location>
</feature>
<evidence type="ECO:0000256" key="1">
    <source>
        <dbReference type="ARBA" id="ARBA00004429"/>
    </source>
</evidence>
<dbReference type="SUPFAM" id="SSF103473">
    <property type="entry name" value="MFS general substrate transporter"/>
    <property type="match status" value="1"/>
</dbReference>
<dbReference type="AlphaFoldDB" id="A0AAE4VK86"/>